<proteinExistence type="predicted"/>
<reference evidence="2 3" key="1">
    <citation type="submission" date="2024-04" db="EMBL/GenBank/DDBJ databases">
        <title>Phyllosticta paracitricarpa is synonymous to the EU quarantine fungus P. citricarpa based on phylogenomic analyses.</title>
        <authorList>
            <consortium name="Lawrence Berkeley National Laboratory"/>
            <person name="Van ingen-buijs V.A."/>
            <person name="Van westerhoven A.C."/>
            <person name="Haridas S."/>
            <person name="Skiadas P."/>
            <person name="Martin F."/>
            <person name="Groenewald J.Z."/>
            <person name="Crous P.W."/>
            <person name="Seidl M.F."/>
        </authorList>
    </citation>
    <scope>NUCLEOTIDE SEQUENCE [LARGE SCALE GENOMIC DNA]</scope>
    <source>
        <strain evidence="2 3">CBS 141358</strain>
    </source>
</reference>
<accession>A0ABR1MSJ0</accession>
<sequence>MTPAVYDSCGVASSSRAAHGRLANLNTLCKSCPHHHLSISPSHHLSMSSPAIFSFRTHNSPNMPLAPLTRGNGQCCAQNRSMKYVQCLNDRRPGTLTCSTHKNLEGFIRSLLYETGSKFANKVIHKRTQWMAPARFEGDPIGPDWDEQSDSSYSEESEDEEEEAVFSDQDDDNNSTRVPRVRFTANRDAMSSSQHRRYQRMRNLIRARASSSSNEYTMSGALPASPPPTPDSLRRLRDAIVHSASAPSPRPVSAVFAASPKPPASPILTSQPLPVSPPPLNIFTQNYYLILNMTDCTACIWDFINTAAPACCNL</sequence>
<feature type="compositionally biased region" description="Acidic residues" evidence="1">
    <location>
        <begin position="144"/>
        <end position="173"/>
    </location>
</feature>
<gene>
    <name evidence="2" type="ORF">JOL62DRAFT_607552</name>
</gene>
<evidence type="ECO:0000313" key="2">
    <source>
        <dbReference type="EMBL" id="KAK7605898.1"/>
    </source>
</evidence>
<organism evidence="2 3">
    <name type="scientific">Phyllosticta paracitricarpa</name>
    <dbReference type="NCBI Taxonomy" id="2016321"/>
    <lineage>
        <taxon>Eukaryota</taxon>
        <taxon>Fungi</taxon>
        <taxon>Dikarya</taxon>
        <taxon>Ascomycota</taxon>
        <taxon>Pezizomycotina</taxon>
        <taxon>Dothideomycetes</taxon>
        <taxon>Dothideomycetes incertae sedis</taxon>
        <taxon>Botryosphaeriales</taxon>
        <taxon>Phyllostictaceae</taxon>
        <taxon>Phyllosticta</taxon>
    </lineage>
</organism>
<name>A0ABR1MSJ0_9PEZI</name>
<protein>
    <submittedName>
        <fullName evidence="2">Uncharacterized protein</fullName>
    </submittedName>
</protein>
<evidence type="ECO:0000313" key="3">
    <source>
        <dbReference type="Proteomes" id="UP001367316"/>
    </source>
</evidence>
<feature type="region of interest" description="Disordered" evidence="1">
    <location>
        <begin position="135"/>
        <end position="181"/>
    </location>
</feature>
<evidence type="ECO:0000256" key="1">
    <source>
        <dbReference type="SAM" id="MobiDB-lite"/>
    </source>
</evidence>
<comment type="caution">
    <text evidence="2">The sequence shown here is derived from an EMBL/GenBank/DDBJ whole genome shotgun (WGS) entry which is preliminary data.</text>
</comment>
<keyword evidence="3" id="KW-1185">Reference proteome</keyword>
<dbReference type="EMBL" id="JBBPBF010000061">
    <property type="protein sequence ID" value="KAK7605898.1"/>
    <property type="molecule type" value="Genomic_DNA"/>
</dbReference>
<dbReference type="Proteomes" id="UP001367316">
    <property type="component" value="Unassembled WGS sequence"/>
</dbReference>